<dbReference type="EMBL" id="GBXM01019661">
    <property type="protein sequence ID" value="JAH88916.1"/>
    <property type="molecule type" value="Transcribed_RNA"/>
</dbReference>
<protein>
    <submittedName>
        <fullName evidence="1">Uncharacterized protein</fullName>
    </submittedName>
</protein>
<dbReference type="AlphaFoldDB" id="A0A0E9WF51"/>
<organism evidence="1">
    <name type="scientific">Anguilla anguilla</name>
    <name type="common">European freshwater eel</name>
    <name type="synonym">Muraena anguilla</name>
    <dbReference type="NCBI Taxonomy" id="7936"/>
    <lineage>
        <taxon>Eukaryota</taxon>
        <taxon>Metazoa</taxon>
        <taxon>Chordata</taxon>
        <taxon>Craniata</taxon>
        <taxon>Vertebrata</taxon>
        <taxon>Euteleostomi</taxon>
        <taxon>Actinopterygii</taxon>
        <taxon>Neopterygii</taxon>
        <taxon>Teleostei</taxon>
        <taxon>Anguilliformes</taxon>
        <taxon>Anguillidae</taxon>
        <taxon>Anguilla</taxon>
    </lineage>
</organism>
<evidence type="ECO:0000313" key="1">
    <source>
        <dbReference type="EMBL" id="JAH88916.1"/>
    </source>
</evidence>
<accession>A0A0E9WF51</accession>
<sequence length="96" mass="10979">MVNWCRLHRSVSPSSEENTSNLCRAAALVRKRGCTLPAPHNVGLTVLLERTLSTLKSPHPKLPDYLSHYFLYCQAVPLCSERILSVIWRVGRMFER</sequence>
<name>A0A0E9WF51_ANGAN</name>
<reference evidence="1" key="2">
    <citation type="journal article" date="2015" name="Fish Shellfish Immunol.">
        <title>Early steps in the European eel (Anguilla anguilla)-Vibrio vulnificus interaction in the gills: Role of the RtxA13 toxin.</title>
        <authorList>
            <person name="Callol A."/>
            <person name="Pajuelo D."/>
            <person name="Ebbesson L."/>
            <person name="Teles M."/>
            <person name="MacKenzie S."/>
            <person name="Amaro C."/>
        </authorList>
    </citation>
    <scope>NUCLEOTIDE SEQUENCE</scope>
</reference>
<proteinExistence type="predicted"/>
<reference evidence="1" key="1">
    <citation type="submission" date="2014-11" db="EMBL/GenBank/DDBJ databases">
        <authorList>
            <person name="Amaro Gonzalez C."/>
        </authorList>
    </citation>
    <scope>NUCLEOTIDE SEQUENCE</scope>
</reference>